<accession>A0A381PUC7</accession>
<sequence>VDPLINLFDTFLGGEGKFMKRPFVEIGGCPIVSPLRFGKDNAEVMVRMAELGLTIGVCTAPQAGTTAPASLAGSLVQAFAETLACLCVVNIINPGSYCDFEMWPFVSDLRTGAFTGGSGEQALVMAATAQMCNHYGLISSIACGMTDAKTMDAQAGYEKAITTTAAMLAGSNFVSAYPGALGSLMGWSFEGAIIDNDMFGNIQRLVRGIEVNDETLSYEVIKNVVYGDGHYLKHPQTIKLMETEFLYPNLADRRTTQEWEDGGKETIFDLAHKKLGEMMKDHYPEYISQTIDKKIRESFPIKLDHKDMKNGNSRW</sequence>
<dbReference type="Gene3D" id="3.20.20.480">
    <property type="entry name" value="Trimethylamine methyltransferase-like"/>
    <property type="match status" value="1"/>
</dbReference>
<comment type="similarity">
    <text evidence="1">Belongs to the trimethylamine methyltransferase family.</text>
</comment>
<evidence type="ECO:0000256" key="3">
    <source>
        <dbReference type="ARBA" id="ARBA00022679"/>
    </source>
</evidence>
<dbReference type="EMBL" id="UINC01001097">
    <property type="protein sequence ID" value="SUZ70671.1"/>
    <property type="molecule type" value="Genomic_DNA"/>
</dbReference>
<dbReference type="GO" id="GO:0008168">
    <property type="term" value="F:methyltransferase activity"/>
    <property type="evidence" value="ECO:0007669"/>
    <property type="project" value="UniProtKB-KW"/>
</dbReference>
<evidence type="ECO:0000313" key="4">
    <source>
        <dbReference type="EMBL" id="SUZ70671.1"/>
    </source>
</evidence>
<gene>
    <name evidence="4" type="ORF">METZ01_LOCUS23525</name>
</gene>
<keyword evidence="2" id="KW-0489">Methyltransferase</keyword>
<dbReference type="Pfam" id="PF06253">
    <property type="entry name" value="MTTB"/>
    <property type="match status" value="1"/>
</dbReference>
<dbReference type="GO" id="GO:0032259">
    <property type="term" value="P:methylation"/>
    <property type="evidence" value="ECO:0007669"/>
    <property type="project" value="UniProtKB-KW"/>
</dbReference>
<dbReference type="InterPro" id="IPR038601">
    <property type="entry name" value="MttB-like_sf"/>
</dbReference>
<dbReference type="InterPro" id="IPR010426">
    <property type="entry name" value="MTTB_MeTrfase"/>
</dbReference>
<proteinExistence type="inferred from homology"/>
<dbReference type="AlphaFoldDB" id="A0A381PUC7"/>
<name>A0A381PUC7_9ZZZZ</name>
<organism evidence="4">
    <name type="scientific">marine metagenome</name>
    <dbReference type="NCBI Taxonomy" id="408172"/>
    <lineage>
        <taxon>unclassified sequences</taxon>
        <taxon>metagenomes</taxon>
        <taxon>ecological metagenomes</taxon>
    </lineage>
</organism>
<evidence type="ECO:0000256" key="2">
    <source>
        <dbReference type="ARBA" id="ARBA00022603"/>
    </source>
</evidence>
<evidence type="ECO:0000256" key="1">
    <source>
        <dbReference type="ARBA" id="ARBA00007137"/>
    </source>
</evidence>
<keyword evidence="3" id="KW-0808">Transferase</keyword>
<protein>
    <recommendedName>
        <fullName evidence="5">Trimethylamine methyltransferase</fullName>
    </recommendedName>
</protein>
<reference evidence="4" key="1">
    <citation type="submission" date="2018-05" db="EMBL/GenBank/DDBJ databases">
        <authorList>
            <person name="Lanie J.A."/>
            <person name="Ng W.-L."/>
            <person name="Kazmierczak K.M."/>
            <person name="Andrzejewski T.M."/>
            <person name="Davidsen T.M."/>
            <person name="Wayne K.J."/>
            <person name="Tettelin H."/>
            <person name="Glass J.I."/>
            <person name="Rusch D."/>
            <person name="Podicherti R."/>
            <person name="Tsui H.-C.T."/>
            <person name="Winkler M.E."/>
        </authorList>
    </citation>
    <scope>NUCLEOTIDE SEQUENCE</scope>
</reference>
<dbReference type="GO" id="GO:0015948">
    <property type="term" value="P:methanogenesis"/>
    <property type="evidence" value="ECO:0007669"/>
    <property type="project" value="InterPro"/>
</dbReference>
<feature type="non-terminal residue" evidence="4">
    <location>
        <position position="1"/>
    </location>
</feature>
<evidence type="ECO:0008006" key="5">
    <source>
        <dbReference type="Google" id="ProtNLM"/>
    </source>
</evidence>